<keyword evidence="1" id="KW-0812">Transmembrane</keyword>
<reference evidence="2" key="1">
    <citation type="submission" date="2016-11" db="EMBL/GenBank/DDBJ databases">
        <title>The genome of Nicotiana attenuata.</title>
        <authorList>
            <person name="Xu S."/>
            <person name="Brockmoeller T."/>
            <person name="Gaquerel E."/>
            <person name="Navarro A."/>
            <person name="Kuhl H."/>
            <person name="Gase K."/>
            <person name="Ling Z."/>
            <person name="Zhou W."/>
            <person name="Kreitzer C."/>
            <person name="Stanke M."/>
            <person name="Tang H."/>
            <person name="Lyons E."/>
            <person name="Pandey P."/>
            <person name="Pandey S.P."/>
            <person name="Timmermann B."/>
            <person name="Baldwin I.T."/>
        </authorList>
    </citation>
    <scope>NUCLEOTIDE SEQUENCE [LARGE SCALE GENOMIC DNA]</scope>
    <source>
        <strain evidence="2">UT</strain>
    </source>
</reference>
<gene>
    <name evidence="2" type="ORF">A4A49_27118</name>
</gene>
<feature type="transmembrane region" description="Helical" evidence="1">
    <location>
        <begin position="20"/>
        <end position="36"/>
    </location>
</feature>
<name>A0A314LA29_NICAT</name>
<sequence>MLKKVHILFRSKLIKIPNSYPCIFLYFAFGVLLFQLQTYKSFSQLCYLLNFVSMHVRCLDGLLRKFLNSFLHILITFHH</sequence>
<evidence type="ECO:0000313" key="2">
    <source>
        <dbReference type="EMBL" id="OIT38438.1"/>
    </source>
</evidence>
<organism evidence="2 3">
    <name type="scientific">Nicotiana attenuata</name>
    <name type="common">Coyote tobacco</name>
    <dbReference type="NCBI Taxonomy" id="49451"/>
    <lineage>
        <taxon>Eukaryota</taxon>
        <taxon>Viridiplantae</taxon>
        <taxon>Streptophyta</taxon>
        <taxon>Embryophyta</taxon>
        <taxon>Tracheophyta</taxon>
        <taxon>Spermatophyta</taxon>
        <taxon>Magnoliopsida</taxon>
        <taxon>eudicotyledons</taxon>
        <taxon>Gunneridae</taxon>
        <taxon>Pentapetalae</taxon>
        <taxon>asterids</taxon>
        <taxon>lamiids</taxon>
        <taxon>Solanales</taxon>
        <taxon>Solanaceae</taxon>
        <taxon>Nicotianoideae</taxon>
        <taxon>Nicotianeae</taxon>
        <taxon>Nicotiana</taxon>
    </lineage>
</organism>
<keyword evidence="1" id="KW-0472">Membrane</keyword>
<keyword evidence="3" id="KW-1185">Reference proteome</keyword>
<dbReference type="Gramene" id="OIT38438">
    <property type="protein sequence ID" value="OIT38438"/>
    <property type="gene ID" value="A4A49_27118"/>
</dbReference>
<proteinExistence type="predicted"/>
<accession>A0A314LA29</accession>
<evidence type="ECO:0000256" key="1">
    <source>
        <dbReference type="SAM" id="Phobius"/>
    </source>
</evidence>
<dbReference type="EMBL" id="MJEQ01000205">
    <property type="protein sequence ID" value="OIT38438.1"/>
    <property type="molecule type" value="Genomic_DNA"/>
</dbReference>
<protein>
    <submittedName>
        <fullName evidence="2">Uncharacterized protein</fullName>
    </submittedName>
</protein>
<evidence type="ECO:0000313" key="3">
    <source>
        <dbReference type="Proteomes" id="UP000187609"/>
    </source>
</evidence>
<keyword evidence="1" id="KW-1133">Transmembrane helix</keyword>
<dbReference type="Proteomes" id="UP000187609">
    <property type="component" value="Unassembled WGS sequence"/>
</dbReference>
<dbReference type="AlphaFoldDB" id="A0A314LA29"/>
<comment type="caution">
    <text evidence="2">The sequence shown here is derived from an EMBL/GenBank/DDBJ whole genome shotgun (WGS) entry which is preliminary data.</text>
</comment>